<feature type="domain" description="Integrase catalytic" evidence="11">
    <location>
        <begin position="1253"/>
        <end position="1417"/>
    </location>
</feature>
<dbReference type="InterPro" id="IPR012337">
    <property type="entry name" value="RNaseH-like_sf"/>
</dbReference>
<evidence type="ECO:0000256" key="8">
    <source>
        <dbReference type="ARBA" id="ARBA00022918"/>
    </source>
</evidence>
<dbReference type="GO" id="GO:0015074">
    <property type="term" value="P:DNA integration"/>
    <property type="evidence" value="ECO:0007669"/>
    <property type="project" value="InterPro"/>
</dbReference>
<evidence type="ECO:0000256" key="10">
    <source>
        <dbReference type="SAM" id="MobiDB-lite"/>
    </source>
</evidence>
<name>A0A8H5PYG5_9HYPO</name>
<feature type="compositionally biased region" description="Basic and acidic residues" evidence="10">
    <location>
        <begin position="195"/>
        <end position="208"/>
    </location>
</feature>
<dbReference type="Pfam" id="PF17917">
    <property type="entry name" value="RT_RNaseH"/>
    <property type="match status" value="1"/>
</dbReference>
<feature type="region of interest" description="Disordered" evidence="10">
    <location>
        <begin position="365"/>
        <end position="386"/>
    </location>
</feature>
<accession>A0A8H5PYG5</accession>
<keyword evidence="9" id="KW-0496">Mitochondrion</keyword>
<dbReference type="PANTHER" id="PTHR37984">
    <property type="entry name" value="PROTEIN CBG26694"/>
    <property type="match status" value="1"/>
</dbReference>
<dbReference type="InterPro" id="IPR000477">
    <property type="entry name" value="RT_dom"/>
</dbReference>
<dbReference type="InterPro" id="IPR043128">
    <property type="entry name" value="Rev_trsase/Diguanyl_cyclase"/>
</dbReference>
<feature type="compositionally biased region" description="Basic and acidic residues" evidence="10">
    <location>
        <begin position="1554"/>
        <end position="1568"/>
    </location>
</feature>
<reference evidence="12 13" key="1">
    <citation type="submission" date="2020-05" db="EMBL/GenBank/DDBJ databases">
        <title>Identification and distribution of gene clusters putatively required for synthesis of sphingolipid metabolism inhibitors in phylogenetically diverse species of the filamentous fungus Fusarium.</title>
        <authorList>
            <person name="Kim H.-S."/>
            <person name="Busman M."/>
            <person name="Brown D.W."/>
            <person name="Divon H."/>
            <person name="Uhlig S."/>
            <person name="Proctor R.H."/>
        </authorList>
    </citation>
    <scope>NUCLEOTIDE SEQUENCE [LARGE SCALE GENOMIC DNA]</scope>
    <source>
        <strain evidence="12 13">NRRL 25211</strain>
    </source>
</reference>
<dbReference type="PROSITE" id="PS50994">
    <property type="entry name" value="INTEGRASE"/>
    <property type="match status" value="1"/>
</dbReference>
<keyword evidence="2" id="KW-0808">Transferase</keyword>
<organism evidence="12 13">
    <name type="scientific">Fusarium pseudoanthophilum</name>
    <dbReference type="NCBI Taxonomy" id="48495"/>
    <lineage>
        <taxon>Eukaryota</taxon>
        <taxon>Fungi</taxon>
        <taxon>Dikarya</taxon>
        <taxon>Ascomycota</taxon>
        <taxon>Pezizomycotina</taxon>
        <taxon>Sordariomycetes</taxon>
        <taxon>Hypocreomycetidae</taxon>
        <taxon>Hypocreales</taxon>
        <taxon>Nectriaceae</taxon>
        <taxon>Fusarium</taxon>
        <taxon>Fusarium fujikuroi species complex</taxon>
    </lineage>
</organism>
<evidence type="ECO:0000256" key="1">
    <source>
        <dbReference type="ARBA" id="ARBA00004173"/>
    </source>
</evidence>
<keyword evidence="6" id="KW-0378">Hydrolase</keyword>
<feature type="region of interest" description="Disordered" evidence="10">
    <location>
        <begin position="452"/>
        <end position="505"/>
    </location>
</feature>
<protein>
    <recommendedName>
        <fullName evidence="11">Integrase catalytic domain-containing protein</fullName>
    </recommendedName>
</protein>
<dbReference type="Pfam" id="PF00078">
    <property type="entry name" value="RVT_1"/>
    <property type="match status" value="1"/>
</dbReference>
<dbReference type="SUPFAM" id="SSF56672">
    <property type="entry name" value="DNA/RNA polymerases"/>
    <property type="match status" value="1"/>
</dbReference>
<comment type="subcellular location">
    <subcellularLocation>
        <location evidence="1">Mitochondrion</location>
    </subcellularLocation>
</comment>
<dbReference type="InterPro" id="IPR001584">
    <property type="entry name" value="Integrase_cat-core"/>
</dbReference>
<feature type="region of interest" description="Disordered" evidence="10">
    <location>
        <begin position="1554"/>
        <end position="1585"/>
    </location>
</feature>
<dbReference type="CDD" id="cd01647">
    <property type="entry name" value="RT_LTR"/>
    <property type="match status" value="1"/>
</dbReference>
<dbReference type="InterPro" id="IPR041588">
    <property type="entry name" value="Integrase_H2C2"/>
</dbReference>
<evidence type="ECO:0000256" key="3">
    <source>
        <dbReference type="ARBA" id="ARBA00022695"/>
    </source>
</evidence>
<evidence type="ECO:0000256" key="2">
    <source>
        <dbReference type="ARBA" id="ARBA00022679"/>
    </source>
</evidence>
<dbReference type="GO" id="GO:0005634">
    <property type="term" value="C:nucleus"/>
    <property type="evidence" value="ECO:0007669"/>
    <property type="project" value="UniProtKB-ARBA"/>
</dbReference>
<dbReference type="Pfam" id="PF00665">
    <property type="entry name" value="rve"/>
    <property type="match status" value="1"/>
</dbReference>
<feature type="region of interest" description="Disordered" evidence="10">
    <location>
        <begin position="328"/>
        <end position="347"/>
    </location>
</feature>
<dbReference type="InterPro" id="IPR041373">
    <property type="entry name" value="RT_RNaseH"/>
</dbReference>
<keyword evidence="4" id="KW-0540">Nuclease</keyword>
<dbReference type="GO" id="GO:0004519">
    <property type="term" value="F:endonuclease activity"/>
    <property type="evidence" value="ECO:0007669"/>
    <property type="project" value="UniProtKB-KW"/>
</dbReference>
<keyword evidence="13" id="KW-1185">Reference proteome</keyword>
<evidence type="ECO:0000256" key="5">
    <source>
        <dbReference type="ARBA" id="ARBA00022759"/>
    </source>
</evidence>
<evidence type="ECO:0000313" key="13">
    <source>
        <dbReference type="Proteomes" id="UP000544095"/>
    </source>
</evidence>
<dbReference type="GO" id="GO:0003964">
    <property type="term" value="F:RNA-directed DNA polymerase activity"/>
    <property type="evidence" value="ECO:0007669"/>
    <property type="project" value="UniProtKB-KW"/>
</dbReference>
<evidence type="ECO:0000256" key="4">
    <source>
        <dbReference type="ARBA" id="ARBA00022722"/>
    </source>
</evidence>
<gene>
    <name evidence="12" type="ORF">FPANT_1348</name>
</gene>
<dbReference type="Gene3D" id="3.30.70.270">
    <property type="match status" value="1"/>
</dbReference>
<dbReference type="InterPro" id="IPR036397">
    <property type="entry name" value="RNaseH_sf"/>
</dbReference>
<dbReference type="CDD" id="cd09274">
    <property type="entry name" value="RNase_HI_RT_Ty3"/>
    <property type="match status" value="1"/>
</dbReference>
<feature type="compositionally biased region" description="Polar residues" evidence="10">
    <location>
        <begin position="175"/>
        <end position="194"/>
    </location>
</feature>
<keyword evidence="7" id="KW-0694">RNA-binding</keyword>
<keyword evidence="8" id="KW-0695">RNA-directed DNA polymerase</keyword>
<dbReference type="Gene3D" id="3.10.10.10">
    <property type="entry name" value="HIV Type 1 Reverse Transcriptase, subunit A, domain 1"/>
    <property type="match status" value="1"/>
</dbReference>
<proteinExistence type="predicted"/>
<dbReference type="Proteomes" id="UP000544095">
    <property type="component" value="Unassembled WGS sequence"/>
</dbReference>
<evidence type="ECO:0000256" key="9">
    <source>
        <dbReference type="ARBA" id="ARBA00023128"/>
    </source>
</evidence>
<dbReference type="GO" id="GO:0016787">
    <property type="term" value="F:hydrolase activity"/>
    <property type="evidence" value="ECO:0007669"/>
    <property type="project" value="UniProtKB-KW"/>
</dbReference>
<dbReference type="GO" id="GO:0005739">
    <property type="term" value="C:mitochondrion"/>
    <property type="evidence" value="ECO:0007669"/>
    <property type="project" value="UniProtKB-SubCell"/>
</dbReference>
<comment type="caution">
    <text evidence="12">The sequence shown here is derived from an EMBL/GenBank/DDBJ whole genome shotgun (WGS) entry which is preliminary data.</text>
</comment>
<dbReference type="InterPro" id="IPR043502">
    <property type="entry name" value="DNA/RNA_pol_sf"/>
</dbReference>
<keyword evidence="5" id="KW-0255">Endonuclease</keyword>
<dbReference type="GO" id="GO:0003723">
    <property type="term" value="F:RNA binding"/>
    <property type="evidence" value="ECO:0007669"/>
    <property type="project" value="UniProtKB-KW"/>
</dbReference>
<keyword evidence="3" id="KW-0548">Nucleotidyltransferase</keyword>
<evidence type="ECO:0000313" key="12">
    <source>
        <dbReference type="EMBL" id="KAF5604888.1"/>
    </source>
</evidence>
<evidence type="ECO:0000256" key="6">
    <source>
        <dbReference type="ARBA" id="ARBA00022801"/>
    </source>
</evidence>
<feature type="region of interest" description="Disordered" evidence="10">
    <location>
        <begin position="145"/>
        <end position="222"/>
    </location>
</feature>
<dbReference type="InterPro" id="IPR050951">
    <property type="entry name" value="Retrovirus_Pol_polyprotein"/>
</dbReference>
<feature type="region of interest" description="Disordered" evidence="10">
    <location>
        <begin position="1"/>
        <end position="28"/>
    </location>
</feature>
<dbReference type="Gene3D" id="3.30.420.10">
    <property type="entry name" value="Ribonuclease H-like superfamily/Ribonuclease H"/>
    <property type="match status" value="1"/>
</dbReference>
<dbReference type="EMBL" id="JAAOAR010000057">
    <property type="protein sequence ID" value="KAF5604888.1"/>
    <property type="molecule type" value="Genomic_DNA"/>
</dbReference>
<evidence type="ECO:0000259" key="11">
    <source>
        <dbReference type="PROSITE" id="PS50994"/>
    </source>
</evidence>
<dbReference type="PANTHER" id="PTHR37984:SF5">
    <property type="entry name" value="PROTEIN NYNRIN-LIKE"/>
    <property type="match status" value="1"/>
</dbReference>
<dbReference type="Gene3D" id="1.10.340.70">
    <property type="match status" value="1"/>
</dbReference>
<evidence type="ECO:0000256" key="7">
    <source>
        <dbReference type="ARBA" id="ARBA00022884"/>
    </source>
</evidence>
<dbReference type="SUPFAM" id="SSF53098">
    <property type="entry name" value="Ribonuclease H-like"/>
    <property type="match status" value="1"/>
</dbReference>
<feature type="compositionally biased region" description="Polar residues" evidence="10">
    <location>
        <begin position="145"/>
        <end position="165"/>
    </location>
</feature>
<dbReference type="Pfam" id="PF17921">
    <property type="entry name" value="Integrase_H2C2"/>
    <property type="match status" value="1"/>
</dbReference>
<sequence length="1585" mass="179348">MQWPEPRQQPRDSTHTGESNDQDSDISYQGIQEHYTYLPTHKRETLVIRAEGRDSGAVRPVGVPLEEAPKLPHLQACVAEEQPSSNNNITRASFQRDEGAAALRASSALDHLVSGVRYATFLPLQNAEANCELSSAKTELFADTQTPDAQNTCSSPNQLQAAETSPPQPRPLGQPNLNPTRSDSPSAETPTPKQEASDRKESETRAPELRAGLIDHTPETNWDHPPTWTLVWELAARKQRHKKLRAAEPDWEEVNEECNRTLPAGNSWTEMKRSVIWEHDETRHTEDLWTPADSSVDKRSDKTLNTGSLWRQGNLSADRQYDRTLLTMKSQTSEGSPGALQKNKTRTTDVYLGDRVSEAAAKTWQTPDTEIPQIGSQDLAKSPEKSNLAKLTGWKKSGAAWEMPRVRGVTGRTLQKVGMARAGEGWQPAERDKVSQRVLEFEDGQLQYTGWRELDTPETDQDATEQAAKTPRRQTLGSLGSTAPPPLQALDTSQSDSEPICMGNPKIKANPLRFRKMHQIRHLSREPHETIVSWFTDTGITLGDMAATPAQKFQVMQLCYTYKDCFTKRIEDLRCTDLIQHTIELKDDAAPICANPRRYSRRDILAAKEFLPPMERNGLISRGSGLWGANTHWIPKPGNPRPDHVLQLRMVHDYRLINEQTKKPAYPCHNLEADLDSIYCGRPRVFSQADASHGFWGIPIQPADREKTGFLTPNGLYYYNNTPMGLKGSSATYARFGDLVFGHLFFDDGSELPSLQGYLKELATTFFLYVDDHNTASETFEDHFDFLWKYYFPRIAWAPISLNGKKTSLFMSSMESLGFTVDEKGIRPAQKHREKFAQLKKYFQENPPRSWEEVQPLLHLTPFVRKFIPGRAELIWRIKQAFFEYSATTTKSGKPSVLRRETKRDTPEWNSGAAAALELICDAIQNNATSGADSEKQFHLATDASENGTGGVLLQLDGIPAGEDIDEKNFKNARIIMWISGRFNDAERRYTMPEKEMLAVIRGLNESDWMINHSSHPVKVYTDHKGITDSMANRGHLHGKVSRWIEILGEYDIEYRHRSCTDKVMRLADGMSRLPEAQKEDAKPVELRLGIERILGVTPPMELSANTILPGGRAPGKQLITNSGKPDIGHWECESWYSEIISTLLRGLSSVEEGRRRLMKRRVLRYRIFDNALHYLENDESWALCATESEVPIILQNAHDRCGHFAVAITSERLRGRHWWPSRASDIENYCRSCMVCQQTAPRVPASLSGSITKLAPWDMVGMDYIGPINPPSTDGHQYILVIADYMTKFVGLACHTTADGEHVFETWESRWAATFGWPKVIYCDNGSHFVNMKVKMAAERHGTRMELGPTSHPSSTGLPERVVRLVKNQLQKWAAEREGLALNLWHLAVPTINVNLNNRYIESIGTSPAMAMLGWEPFSKHPGILEQLPDEQTLSDNEHVARELNLALVDTREELRENIQNRVNNLTQPAVPRTHRRLRVGTVVWEKQDKAGTLKTKFHKSWGNLSRVTEQVSEVTYMTTSLVAPSKARKVHVDDLKPYVRRLARLEPPKIAELELSPDKEDQRQMLEDPTWDNPEIVDPYANR</sequence>